<evidence type="ECO:0000259" key="2">
    <source>
        <dbReference type="Pfam" id="PF06439"/>
    </source>
</evidence>
<protein>
    <submittedName>
        <fullName evidence="3">DUF1080 domain-containing protein</fullName>
    </submittedName>
</protein>
<name>A0A923SBA5_9BURK</name>
<dbReference type="Pfam" id="PF06439">
    <property type="entry name" value="3keto-disac_hyd"/>
    <property type="match status" value="1"/>
</dbReference>
<keyword evidence="4" id="KW-1185">Reference proteome</keyword>
<feature type="signal peptide" evidence="1">
    <location>
        <begin position="1"/>
        <end position="19"/>
    </location>
</feature>
<accession>A0A923SBA5</accession>
<evidence type="ECO:0000313" key="4">
    <source>
        <dbReference type="Proteomes" id="UP000608513"/>
    </source>
</evidence>
<dbReference type="InterPro" id="IPR010496">
    <property type="entry name" value="AL/BT2_dom"/>
</dbReference>
<dbReference type="Proteomes" id="UP000608513">
    <property type="component" value="Unassembled WGS sequence"/>
</dbReference>
<dbReference type="Gene3D" id="2.60.120.560">
    <property type="entry name" value="Exo-inulinase, domain 1"/>
    <property type="match status" value="1"/>
</dbReference>
<feature type="domain" description="3-keto-alpha-glucoside-1,2-lyase/3-keto-2-hydroxy-glucal hydratase" evidence="2">
    <location>
        <begin position="29"/>
        <end position="197"/>
    </location>
</feature>
<proteinExistence type="predicted"/>
<reference evidence="3" key="1">
    <citation type="submission" date="2020-08" db="EMBL/GenBank/DDBJ databases">
        <title>Ramlibacter sp. USB13 16S ribosomal RNA gene genome sequencing and assembly.</title>
        <authorList>
            <person name="Kang M."/>
        </authorList>
    </citation>
    <scope>NUCLEOTIDE SEQUENCE</scope>
    <source>
        <strain evidence="3">USB13</strain>
    </source>
</reference>
<dbReference type="EMBL" id="JACORT010000004">
    <property type="protein sequence ID" value="MBC5783624.1"/>
    <property type="molecule type" value="Genomic_DNA"/>
</dbReference>
<evidence type="ECO:0000313" key="3">
    <source>
        <dbReference type="EMBL" id="MBC5783624.1"/>
    </source>
</evidence>
<comment type="caution">
    <text evidence="3">The sequence shown here is derived from an EMBL/GenBank/DDBJ whole genome shotgun (WGS) entry which is preliminary data.</text>
</comment>
<sequence length="199" mass="21523">MEKRTTAALASAALVLALAGCGTMSTMMGWTPLVDGTRGLENFRRVGDANWVAADGAIQASSGGKDPGYLVTSNSYRDFQLRAEFWASDDANSGIFLRCQNPAVITDENCYEANIFDQRPDPTYGTGAIVKVAKAPDPMPKAGGKWNTYEITARGDHLVLVFNGVKTVDVRDAKLAQGPIALQWGRGTIKWRKVEIKPL</sequence>
<evidence type="ECO:0000256" key="1">
    <source>
        <dbReference type="SAM" id="SignalP"/>
    </source>
</evidence>
<dbReference type="AlphaFoldDB" id="A0A923SBA5"/>
<feature type="chain" id="PRO_5037550060" evidence="1">
    <location>
        <begin position="20"/>
        <end position="199"/>
    </location>
</feature>
<dbReference type="RefSeq" id="WP_187076371.1">
    <property type="nucleotide sequence ID" value="NZ_JACORT010000004.1"/>
</dbReference>
<dbReference type="PROSITE" id="PS51257">
    <property type="entry name" value="PROKAR_LIPOPROTEIN"/>
    <property type="match status" value="1"/>
</dbReference>
<dbReference type="GO" id="GO:0016787">
    <property type="term" value="F:hydrolase activity"/>
    <property type="evidence" value="ECO:0007669"/>
    <property type="project" value="InterPro"/>
</dbReference>
<gene>
    <name evidence="3" type="ORF">H8N03_11765</name>
</gene>
<keyword evidence="1" id="KW-0732">Signal</keyword>
<organism evidence="3 4">
    <name type="scientific">Ramlibacter cellulosilyticus</name>
    <dbReference type="NCBI Taxonomy" id="2764187"/>
    <lineage>
        <taxon>Bacteria</taxon>
        <taxon>Pseudomonadati</taxon>
        <taxon>Pseudomonadota</taxon>
        <taxon>Betaproteobacteria</taxon>
        <taxon>Burkholderiales</taxon>
        <taxon>Comamonadaceae</taxon>
        <taxon>Ramlibacter</taxon>
    </lineage>
</organism>